<dbReference type="OrthoDB" id="9774199at2"/>
<dbReference type="InterPro" id="IPR001509">
    <property type="entry name" value="Epimerase_deHydtase"/>
</dbReference>
<dbReference type="EMBL" id="FXTP01000001">
    <property type="protein sequence ID" value="SMO40004.1"/>
    <property type="molecule type" value="Genomic_DNA"/>
</dbReference>
<dbReference type="RefSeq" id="WP_142452955.1">
    <property type="nucleotide sequence ID" value="NZ_FXTP01000001.1"/>
</dbReference>
<sequence length="329" mass="36871">MKVLFIGGTGNISTSVSHLAVQQGIDLFLLNRGKTKVDIPGAKVITGDIYRPGTIRDKLAEHEWDVVVNWIAFTPEHVQTDIDLFAGKTKQYIFISSASAYQKPATGFMIDESTPLHNPWWQYSRDKIDCENLLMDAYRKDGFPVTIVRPSHTYDKRIPVAIGGWEEYTVIDRMKKGQKVIIHGDGTSLWTLTHSEDFAKGFNGLLGHPRAIGQAVQLTSDEVLTWNEIYQTVADAAGAELNAVHISSDFIAKVAPEEKDGLLGDKSHCAVFDNSKIKKLVPGFQATIPFREGIRRTLDWFEAEPERMKVDPETNARMDKIIEAWEGKI</sequence>
<reference evidence="3 4" key="1">
    <citation type="submission" date="2017-05" db="EMBL/GenBank/DDBJ databases">
        <authorList>
            <person name="Varghese N."/>
            <person name="Submissions S."/>
        </authorList>
    </citation>
    <scope>NUCLEOTIDE SEQUENCE [LARGE SCALE GENOMIC DNA]</scope>
    <source>
        <strain evidence="3 4">DSM 21985</strain>
    </source>
</reference>
<dbReference type="Gene3D" id="3.40.50.720">
    <property type="entry name" value="NAD(P)-binding Rossmann-like Domain"/>
    <property type="match status" value="1"/>
</dbReference>
<dbReference type="AlphaFoldDB" id="A0A521AYU6"/>
<accession>A0A521AYU6</accession>
<dbReference type="SUPFAM" id="SSF51735">
    <property type="entry name" value="NAD(P)-binding Rossmann-fold domains"/>
    <property type="match status" value="1"/>
</dbReference>
<feature type="domain" description="NAD-dependent epimerase/dehydratase" evidence="2">
    <location>
        <begin position="4"/>
        <end position="213"/>
    </location>
</feature>
<evidence type="ECO:0000313" key="3">
    <source>
        <dbReference type="EMBL" id="SMO40004.1"/>
    </source>
</evidence>
<evidence type="ECO:0000256" key="1">
    <source>
        <dbReference type="ARBA" id="ARBA00007637"/>
    </source>
</evidence>
<comment type="similarity">
    <text evidence="1">Belongs to the NAD(P)-dependent epimerase/dehydratase family.</text>
</comment>
<keyword evidence="4" id="KW-1185">Reference proteome</keyword>
<protein>
    <submittedName>
        <fullName evidence="3">Nucleoside-diphosphate-sugar epimerase</fullName>
    </submittedName>
</protein>
<organism evidence="3 4">
    <name type="scientific">Gracilimonas mengyeensis</name>
    <dbReference type="NCBI Taxonomy" id="1302730"/>
    <lineage>
        <taxon>Bacteria</taxon>
        <taxon>Pseudomonadati</taxon>
        <taxon>Balneolota</taxon>
        <taxon>Balneolia</taxon>
        <taxon>Balneolales</taxon>
        <taxon>Balneolaceae</taxon>
        <taxon>Gracilimonas</taxon>
    </lineage>
</organism>
<dbReference type="InterPro" id="IPR036291">
    <property type="entry name" value="NAD(P)-bd_dom_sf"/>
</dbReference>
<dbReference type="Pfam" id="PF01370">
    <property type="entry name" value="Epimerase"/>
    <property type="match status" value="1"/>
</dbReference>
<evidence type="ECO:0000313" key="4">
    <source>
        <dbReference type="Proteomes" id="UP000317557"/>
    </source>
</evidence>
<gene>
    <name evidence="3" type="ORF">SAMN06265219_101460</name>
</gene>
<dbReference type="Proteomes" id="UP000317557">
    <property type="component" value="Unassembled WGS sequence"/>
</dbReference>
<proteinExistence type="inferred from homology"/>
<dbReference type="PANTHER" id="PTHR43000">
    <property type="entry name" value="DTDP-D-GLUCOSE 4,6-DEHYDRATASE-RELATED"/>
    <property type="match status" value="1"/>
</dbReference>
<name>A0A521AYU6_9BACT</name>
<evidence type="ECO:0000259" key="2">
    <source>
        <dbReference type="Pfam" id="PF01370"/>
    </source>
</evidence>
<dbReference type="CDD" id="cd05265">
    <property type="entry name" value="SDR_a1"/>
    <property type="match status" value="1"/>
</dbReference>